<keyword evidence="3 10" id="KW-0812">Transmembrane</keyword>
<evidence type="ECO:0000256" key="6">
    <source>
        <dbReference type="ARBA" id="ARBA00022840"/>
    </source>
</evidence>
<dbReference type="Gene3D" id="3.30.70.100">
    <property type="match status" value="1"/>
</dbReference>
<keyword evidence="10" id="KW-1003">Cell membrane</keyword>
<dbReference type="CDD" id="cd00371">
    <property type="entry name" value="HMA"/>
    <property type="match status" value="1"/>
</dbReference>
<dbReference type="SUPFAM" id="SSF81665">
    <property type="entry name" value="Calcium ATPase, transmembrane domain M"/>
    <property type="match status" value="1"/>
</dbReference>
<evidence type="ECO:0000313" key="13">
    <source>
        <dbReference type="Proteomes" id="UP000232453"/>
    </source>
</evidence>
<dbReference type="InterPro" id="IPR036412">
    <property type="entry name" value="HAD-like_sf"/>
</dbReference>
<evidence type="ECO:0000259" key="11">
    <source>
        <dbReference type="PROSITE" id="PS50846"/>
    </source>
</evidence>
<gene>
    <name evidence="12" type="ORF">ATL51_0140</name>
</gene>
<reference evidence="12 13" key="1">
    <citation type="submission" date="2017-11" db="EMBL/GenBank/DDBJ databases">
        <title>Sequencing the genomes of 1000 actinobacteria strains.</title>
        <authorList>
            <person name="Klenk H.-P."/>
        </authorList>
    </citation>
    <scope>NUCLEOTIDE SEQUENCE [LARGE SCALE GENOMIC DNA]</scope>
    <source>
        <strain evidence="12 13">DSM 44104</strain>
    </source>
</reference>
<feature type="transmembrane region" description="Helical" evidence="10">
    <location>
        <begin position="142"/>
        <end position="163"/>
    </location>
</feature>
<dbReference type="NCBIfam" id="TIGR01525">
    <property type="entry name" value="ATPase-IB_hvy"/>
    <property type="match status" value="1"/>
</dbReference>
<dbReference type="Gene3D" id="3.40.1110.10">
    <property type="entry name" value="Calcium-transporting ATPase, cytoplasmic domain N"/>
    <property type="match status" value="1"/>
</dbReference>
<sequence length="767" mass="79489">MTDRHSTGTGRELGTIDGDDATVRPVEIHVFAIGGMTCAACAGRVERKLNKVHGVVATVNLATERARVAVPSGTDPRSLAKIVERAGYTARPLPSAQDLTGGSAATRTHDLRRRLAVAAVLAMPLADLSLALSLFPELRFAGWEWVFLGLALPMVLWCGWPFHRAAWIAARRGGATMDTLVSVGTLAATCWSLWIMLREGEAEPGFGTGWAAFTRTDDALYLDVAAVVITFLLAGRYFEARAKRSAGSALSALLSWGAKDVEVVRDGEPVRVPVGELRVGELFTARPGEKIATDGLVEEGRSAVDTGVVTGESVPREVGPGDRVVGGTINTVGHLLIVATRVGAATRLARMTRLVEEAQEGKSATQRLADRVSAVFVPSVLVLAMATFAGWSLLGPSTASAMTATLAVLVVACPCALGLATPTALLVGTGRGAQLGVFLKGPEALESTRRIDTVVIDKTGTLTEGKVHLEAVRPAAGEDPKDVLARAAAVERGSEHPIAAAVVAADTSLGRPAHGVVAIAGLGARGTVDGVEVLVGSPRMLAEHGHELTDALASECLRAEGAGGTVVAVGWAGRVRGLCVVTDRIRPSAAGAVAALRSLGIEPVMVTGDNPRTAAAVAESVGIDQVIAEAMPEDKVRHVHRLRAGDRSVAVVGDGINDAAALAAADLGIAIGSGTDVAIEAADVVLGRDDLSAVADAIELARRTHRTIVRNLRWAFGYNVAALPLAVAGLLSPLIAGLAMVLSSVFVVSQSLSLRRFTPRTSPGTRP</sequence>
<organism evidence="12 13">
    <name type="scientific">Pseudonocardia alni</name>
    <name type="common">Amycolata alni</name>
    <dbReference type="NCBI Taxonomy" id="33907"/>
    <lineage>
        <taxon>Bacteria</taxon>
        <taxon>Bacillati</taxon>
        <taxon>Actinomycetota</taxon>
        <taxon>Actinomycetes</taxon>
        <taxon>Pseudonocardiales</taxon>
        <taxon>Pseudonocardiaceae</taxon>
        <taxon>Pseudonocardia</taxon>
    </lineage>
</organism>
<dbReference type="InterPro" id="IPR027256">
    <property type="entry name" value="P-typ_ATPase_IB"/>
</dbReference>
<dbReference type="FunFam" id="3.30.70.100:FF:000005">
    <property type="entry name" value="Copper-exporting P-type ATPase A"/>
    <property type="match status" value="1"/>
</dbReference>
<keyword evidence="4 10" id="KW-0479">Metal-binding</keyword>
<dbReference type="GO" id="GO:0005524">
    <property type="term" value="F:ATP binding"/>
    <property type="evidence" value="ECO:0007669"/>
    <property type="project" value="UniProtKB-UniRule"/>
</dbReference>
<dbReference type="PROSITE" id="PS50846">
    <property type="entry name" value="HMA_2"/>
    <property type="match status" value="1"/>
</dbReference>
<dbReference type="EMBL" id="PHUJ01000002">
    <property type="protein sequence ID" value="PKB41180.1"/>
    <property type="molecule type" value="Genomic_DNA"/>
</dbReference>
<dbReference type="Proteomes" id="UP000232453">
    <property type="component" value="Unassembled WGS sequence"/>
</dbReference>
<feature type="transmembrane region" description="Helical" evidence="10">
    <location>
        <begin position="406"/>
        <end position="427"/>
    </location>
</feature>
<dbReference type="InterPro" id="IPR023299">
    <property type="entry name" value="ATPase_P-typ_cyto_dom_N"/>
</dbReference>
<dbReference type="GO" id="GO:0005507">
    <property type="term" value="F:copper ion binding"/>
    <property type="evidence" value="ECO:0007669"/>
    <property type="project" value="TreeGrafter"/>
</dbReference>
<dbReference type="InterPro" id="IPR036163">
    <property type="entry name" value="HMA_dom_sf"/>
</dbReference>
<comment type="subcellular location">
    <subcellularLocation>
        <location evidence="1">Cell membrane</location>
        <topology evidence="1">Multi-pass membrane protein</topology>
    </subcellularLocation>
</comment>
<dbReference type="InterPro" id="IPR018303">
    <property type="entry name" value="ATPase_P-typ_P_site"/>
</dbReference>
<dbReference type="InterPro" id="IPR006121">
    <property type="entry name" value="HMA_dom"/>
</dbReference>
<dbReference type="SUPFAM" id="SSF81653">
    <property type="entry name" value="Calcium ATPase, transduction domain A"/>
    <property type="match status" value="1"/>
</dbReference>
<dbReference type="SUPFAM" id="SSF55008">
    <property type="entry name" value="HMA, heavy metal-associated domain"/>
    <property type="match status" value="1"/>
</dbReference>
<dbReference type="CDD" id="cd02094">
    <property type="entry name" value="P-type_ATPase_Cu-like"/>
    <property type="match status" value="1"/>
</dbReference>
<protein>
    <submittedName>
        <fullName evidence="12">Cu+-exporting ATPase</fullName>
    </submittedName>
</protein>
<proteinExistence type="inferred from homology"/>
<dbReference type="Gene3D" id="2.70.150.10">
    <property type="entry name" value="Calcium-transporting ATPase, cytoplasmic transduction domain A"/>
    <property type="match status" value="1"/>
</dbReference>
<evidence type="ECO:0000256" key="2">
    <source>
        <dbReference type="ARBA" id="ARBA00006024"/>
    </source>
</evidence>
<name>A0AA44ZSH0_PSEA5</name>
<dbReference type="InterPro" id="IPR008250">
    <property type="entry name" value="ATPase_P-typ_transduc_dom_A_sf"/>
</dbReference>
<dbReference type="Pfam" id="PF00702">
    <property type="entry name" value="Hydrolase"/>
    <property type="match status" value="1"/>
</dbReference>
<keyword evidence="6 10" id="KW-0067">ATP-binding</keyword>
<evidence type="ECO:0000256" key="10">
    <source>
        <dbReference type="RuleBase" id="RU362081"/>
    </source>
</evidence>
<dbReference type="PROSITE" id="PS01047">
    <property type="entry name" value="HMA_1"/>
    <property type="match status" value="1"/>
</dbReference>
<dbReference type="Pfam" id="PF00122">
    <property type="entry name" value="E1-E2_ATPase"/>
    <property type="match status" value="1"/>
</dbReference>
<dbReference type="InterPro" id="IPR017969">
    <property type="entry name" value="Heavy-metal-associated_CS"/>
</dbReference>
<feature type="transmembrane region" description="Helical" evidence="10">
    <location>
        <begin position="115"/>
        <end position="136"/>
    </location>
</feature>
<keyword evidence="9 10" id="KW-0472">Membrane</keyword>
<dbReference type="AlphaFoldDB" id="A0AA44ZSH0"/>
<comment type="similarity">
    <text evidence="2 10">Belongs to the cation transport ATPase (P-type) (TC 3.A.3) family. Type IB subfamily.</text>
</comment>
<dbReference type="GO" id="GO:0005886">
    <property type="term" value="C:plasma membrane"/>
    <property type="evidence" value="ECO:0007669"/>
    <property type="project" value="UniProtKB-SubCell"/>
</dbReference>
<accession>A0AA44ZSH0</accession>
<dbReference type="GO" id="GO:0016887">
    <property type="term" value="F:ATP hydrolysis activity"/>
    <property type="evidence" value="ECO:0007669"/>
    <property type="project" value="InterPro"/>
</dbReference>
<keyword evidence="7" id="KW-1278">Translocase</keyword>
<evidence type="ECO:0000256" key="1">
    <source>
        <dbReference type="ARBA" id="ARBA00004651"/>
    </source>
</evidence>
<keyword evidence="8 10" id="KW-1133">Transmembrane helix</keyword>
<dbReference type="SFLD" id="SFLDS00003">
    <property type="entry name" value="Haloacid_Dehalogenase"/>
    <property type="match status" value="1"/>
</dbReference>
<dbReference type="SUPFAM" id="SSF56784">
    <property type="entry name" value="HAD-like"/>
    <property type="match status" value="1"/>
</dbReference>
<dbReference type="InterPro" id="IPR044492">
    <property type="entry name" value="P_typ_ATPase_HD_dom"/>
</dbReference>
<dbReference type="InterPro" id="IPR023298">
    <property type="entry name" value="ATPase_P-typ_TM_dom_sf"/>
</dbReference>
<dbReference type="SFLD" id="SFLDG00002">
    <property type="entry name" value="C1.7:_P-type_atpase_like"/>
    <property type="match status" value="1"/>
</dbReference>
<dbReference type="NCBIfam" id="TIGR01511">
    <property type="entry name" value="ATPase-IB1_Cu"/>
    <property type="match status" value="1"/>
</dbReference>
<evidence type="ECO:0000256" key="8">
    <source>
        <dbReference type="ARBA" id="ARBA00022989"/>
    </source>
</evidence>
<dbReference type="PANTHER" id="PTHR43520">
    <property type="entry name" value="ATP7, ISOFORM B"/>
    <property type="match status" value="1"/>
</dbReference>
<dbReference type="InterPro" id="IPR001757">
    <property type="entry name" value="P_typ_ATPase"/>
</dbReference>
<evidence type="ECO:0000256" key="7">
    <source>
        <dbReference type="ARBA" id="ARBA00022967"/>
    </source>
</evidence>
<dbReference type="NCBIfam" id="TIGR01494">
    <property type="entry name" value="ATPase_P-type"/>
    <property type="match status" value="1"/>
</dbReference>
<dbReference type="Gene3D" id="3.40.50.1000">
    <property type="entry name" value="HAD superfamily/HAD-like"/>
    <property type="match status" value="1"/>
</dbReference>
<dbReference type="RefSeq" id="WP_100877249.1">
    <property type="nucleotide sequence ID" value="NZ_CP052772.1"/>
</dbReference>
<evidence type="ECO:0000256" key="9">
    <source>
        <dbReference type="ARBA" id="ARBA00023136"/>
    </source>
</evidence>
<feature type="domain" description="HMA" evidence="11">
    <location>
        <begin position="27"/>
        <end position="91"/>
    </location>
</feature>
<dbReference type="SFLD" id="SFLDF00027">
    <property type="entry name" value="p-type_atpase"/>
    <property type="match status" value="1"/>
</dbReference>
<dbReference type="SUPFAM" id="SSF81660">
    <property type="entry name" value="Metal cation-transporting ATPase, ATP-binding domain N"/>
    <property type="match status" value="1"/>
</dbReference>
<comment type="caution">
    <text evidence="12">The sequence shown here is derived from an EMBL/GenBank/DDBJ whole genome shotgun (WGS) entry which is preliminary data.</text>
</comment>
<keyword evidence="5 10" id="KW-0547">Nucleotide-binding</keyword>
<dbReference type="PRINTS" id="PR00119">
    <property type="entry name" value="CATATPASE"/>
</dbReference>
<feature type="transmembrane region" description="Helical" evidence="10">
    <location>
        <begin position="219"/>
        <end position="238"/>
    </location>
</feature>
<dbReference type="PRINTS" id="PR00943">
    <property type="entry name" value="CUATPASE"/>
</dbReference>
<evidence type="ECO:0000256" key="4">
    <source>
        <dbReference type="ARBA" id="ARBA00022723"/>
    </source>
</evidence>
<evidence type="ECO:0000256" key="5">
    <source>
        <dbReference type="ARBA" id="ARBA00022741"/>
    </source>
</evidence>
<dbReference type="InterPro" id="IPR059000">
    <property type="entry name" value="ATPase_P-type_domA"/>
</dbReference>
<dbReference type="InterPro" id="IPR023214">
    <property type="entry name" value="HAD_sf"/>
</dbReference>
<evidence type="ECO:0000313" key="12">
    <source>
        <dbReference type="EMBL" id="PKB41180.1"/>
    </source>
</evidence>
<dbReference type="PROSITE" id="PS00154">
    <property type="entry name" value="ATPASE_E1_E2"/>
    <property type="match status" value="1"/>
</dbReference>
<feature type="transmembrane region" description="Helical" evidence="10">
    <location>
        <begin position="175"/>
        <end position="197"/>
    </location>
</feature>
<dbReference type="GO" id="GO:0043682">
    <property type="term" value="F:P-type divalent copper transporter activity"/>
    <property type="evidence" value="ECO:0007669"/>
    <property type="project" value="TreeGrafter"/>
</dbReference>
<dbReference type="PANTHER" id="PTHR43520:SF8">
    <property type="entry name" value="P-TYPE CU(+) TRANSPORTER"/>
    <property type="match status" value="1"/>
</dbReference>
<feature type="transmembrane region" description="Helical" evidence="10">
    <location>
        <begin position="712"/>
        <end position="728"/>
    </location>
</feature>
<evidence type="ECO:0000256" key="3">
    <source>
        <dbReference type="ARBA" id="ARBA00022692"/>
    </source>
</evidence>
<dbReference type="Pfam" id="PF00403">
    <property type="entry name" value="HMA"/>
    <property type="match status" value="1"/>
</dbReference>
<dbReference type="GO" id="GO:0055070">
    <property type="term" value="P:copper ion homeostasis"/>
    <property type="evidence" value="ECO:0007669"/>
    <property type="project" value="TreeGrafter"/>
</dbReference>
<feature type="transmembrane region" description="Helical" evidence="10">
    <location>
        <begin position="372"/>
        <end position="394"/>
    </location>
</feature>